<reference evidence="8" key="3">
    <citation type="submission" date="2015-02" db="UniProtKB">
        <authorList>
            <consortium name="EnsemblProtists"/>
        </authorList>
    </citation>
    <scope>IDENTIFICATION</scope>
    <source>
        <strain evidence="8">DAOM BR144</strain>
    </source>
</reference>
<dbReference type="GO" id="GO:0005634">
    <property type="term" value="C:nucleus"/>
    <property type="evidence" value="ECO:0007669"/>
    <property type="project" value="TreeGrafter"/>
</dbReference>
<evidence type="ECO:0000256" key="4">
    <source>
        <dbReference type="ARBA" id="ARBA00022786"/>
    </source>
</evidence>
<organism evidence="8 9">
    <name type="scientific">Globisporangium ultimum (strain ATCC 200006 / CBS 805.95 / DAOM BR144)</name>
    <name type="common">Pythium ultimum</name>
    <dbReference type="NCBI Taxonomy" id="431595"/>
    <lineage>
        <taxon>Eukaryota</taxon>
        <taxon>Sar</taxon>
        <taxon>Stramenopiles</taxon>
        <taxon>Oomycota</taxon>
        <taxon>Peronosporomycetes</taxon>
        <taxon>Pythiales</taxon>
        <taxon>Pythiaceae</taxon>
        <taxon>Globisporangium</taxon>
    </lineage>
</organism>
<dbReference type="VEuPathDB" id="FungiDB:PYU1_G001879"/>
<evidence type="ECO:0000256" key="6">
    <source>
        <dbReference type="ARBA" id="ARBA00022807"/>
    </source>
</evidence>
<keyword evidence="3" id="KW-0645">Protease</keyword>
<proteinExistence type="predicted"/>
<dbReference type="GO" id="GO:0004843">
    <property type="term" value="F:cysteine-type deubiquitinase activity"/>
    <property type="evidence" value="ECO:0007669"/>
    <property type="project" value="UniProtKB-EC"/>
</dbReference>
<dbReference type="GO" id="GO:0006508">
    <property type="term" value="P:proteolysis"/>
    <property type="evidence" value="ECO:0007669"/>
    <property type="project" value="UniProtKB-KW"/>
</dbReference>
<dbReference type="EMBL" id="GL376634">
    <property type="status" value="NOT_ANNOTATED_CDS"/>
    <property type="molecule type" value="Genomic_DNA"/>
</dbReference>
<dbReference type="InterPro" id="IPR042468">
    <property type="entry name" value="Peptidase_C65_otubain_sub1"/>
</dbReference>
<dbReference type="EC" id="3.4.19.12" evidence="2"/>
<dbReference type="GO" id="GO:0071108">
    <property type="term" value="P:protein K48-linked deubiquitination"/>
    <property type="evidence" value="ECO:0007669"/>
    <property type="project" value="TreeGrafter"/>
</dbReference>
<accession>K3WA90</accession>
<dbReference type="Gene3D" id="3.30.200.60">
    <property type="entry name" value="Peptidase C65 Otubain, subdomain 1"/>
    <property type="match status" value="1"/>
</dbReference>
<evidence type="ECO:0000256" key="1">
    <source>
        <dbReference type="ARBA" id="ARBA00000707"/>
    </source>
</evidence>
<evidence type="ECO:0000313" key="9">
    <source>
        <dbReference type="Proteomes" id="UP000019132"/>
    </source>
</evidence>
<dbReference type="InParanoid" id="K3WA90"/>
<dbReference type="STRING" id="431595.K3WA90"/>
<dbReference type="InterPro" id="IPR042467">
    <property type="entry name" value="Peptidase_C65_otubain_sub2"/>
</dbReference>
<keyword evidence="5" id="KW-0378">Hydrolase</keyword>
<dbReference type="Gene3D" id="1.20.1300.20">
    <property type="entry name" value="Peptidase C65 Otubain, subdomain 2"/>
    <property type="match status" value="1"/>
</dbReference>
<dbReference type="HOGENOM" id="CLU_014832_3_0_1"/>
<evidence type="ECO:0000256" key="2">
    <source>
        <dbReference type="ARBA" id="ARBA00012759"/>
    </source>
</evidence>
<dbReference type="PROSITE" id="PS50802">
    <property type="entry name" value="OTU"/>
    <property type="match status" value="1"/>
</dbReference>
<sequence length="291" mass="32106">MMAEHEAEWMQVAKQGPLVSDPMSALCLKAEYAGNANENFLLGIESLAKRYDAMRRVRGDGNCFFRAFIFALCEQLLSPDGNPGSASSSQTARLRACIEETIRASKAELIAVGYSEIAIDAFWETFVDYLAAMETRSHAELYPLFTFLQDFQTEGGESEYLVWYARLLTAGHLKKHAETFQPFIEGLFPELTVEQFCAAEVEPMGKECDQPQIAALTEALNIGVKIEYLDGSAKELQTYECSASASSSSSPRSATQEPVTLYLLYRPGHYDILYPRAAAPSTASAAAVQEQ</sequence>
<evidence type="ECO:0000259" key="7">
    <source>
        <dbReference type="PROSITE" id="PS50802"/>
    </source>
</evidence>
<dbReference type="InterPro" id="IPR019400">
    <property type="entry name" value="Peptidase_C65_otubain"/>
</dbReference>
<evidence type="ECO:0000313" key="8">
    <source>
        <dbReference type="EnsemblProtists" id="PYU1_T001881"/>
    </source>
</evidence>
<evidence type="ECO:0000256" key="3">
    <source>
        <dbReference type="ARBA" id="ARBA00022670"/>
    </source>
</evidence>
<protein>
    <recommendedName>
        <fullName evidence="2">ubiquitinyl hydrolase 1</fullName>
        <ecNumber evidence="2">3.4.19.12</ecNumber>
    </recommendedName>
</protein>
<dbReference type="InterPro" id="IPR003323">
    <property type="entry name" value="OTU_dom"/>
</dbReference>
<keyword evidence="4" id="KW-0833">Ubl conjugation pathway</keyword>
<dbReference type="GO" id="GO:0043130">
    <property type="term" value="F:ubiquitin binding"/>
    <property type="evidence" value="ECO:0007669"/>
    <property type="project" value="TreeGrafter"/>
</dbReference>
<dbReference type="AlphaFoldDB" id="K3WA90"/>
<dbReference type="PANTHER" id="PTHR12931">
    <property type="entry name" value="UBIQUITIN THIOLESTERASE PROTEIN OTUB"/>
    <property type="match status" value="1"/>
</dbReference>
<name>K3WA90_GLOUD</name>
<comment type="catalytic activity">
    <reaction evidence="1">
        <text>Thiol-dependent hydrolysis of ester, thioester, amide, peptide and isopeptide bonds formed by the C-terminal Gly of ubiquitin (a 76-residue protein attached to proteins as an intracellular targeting signal).</text>
        <dbReference type="EC" id="3.4.19.12"/>
    </reaction>
</comment>
<dbReference type="SUPFAM" id="SSF54001">
    <property type="entry name" value="Cysteine proteinases"/>
    <property type="match status" value="1"/>
</dbReference>
<dbReference type="CDD" id="cd22749">
    <property type="entry name" value="Otubain_C65"/>
    <property type="match status" value="1"/>
</dbReference>
<dbReference type="InterPro" id="IPR038765">
    <property type="entry name" value="Papain-like_cys_pep_sf"/>
</dbReference>
<evidence type="ECO:0000256" key="5">
    <source>
        <dbReference type="ARBA" id="ARBA00022801"/>
    </source>
</evidence>
<keyword evidence="6" id="KW-0788">Thiol protease</keyword>
<reference evidence="9" key="2">
    <citation type="submission" date="2010-04" db="EMBL/GenBank/DDBJ databases">
        <authorList>
            <person name="Buell R."/>
            <person name="Hamilton J."/>
            <person name="Hostetler J."/>
        </authorList>
    </citation>
    <scope>NUCLEOTIDE SEQUENCE [LARGE SCALE GENOMIC DNA]</scope>
    <source>
        <strain evidence="9">DAOM:BR144</strain>
    </source>
</reference>
<dbReference type="Pfam" id="PF10275">
    <property type="entry name" value="Peptidase_C65"/>
    <property type="match status" value="1"/>
</dbReference>
<dbReference type="PANTHER" id="PTHR12931:SF15">
    <property type="entry name" value="UBIQUITIN THIOESTERASE OTUBAIN-LIKE"/>
    <property type="match status" value="1"/>
</dbReference>
<feature type="domain" description="OTU" evidence="7">
    <location>
        <begin position="52"/>
        <end position="276"/>
    </location>
</feature>
<keyword evidence="9" id="KW-1185">Reference proteome</keyword>
<dbReference type="eggNOG" id="KOG3991">
    <property type="taxonomic scope" value="Eukaryota"/>
</dbReference>
<dbReference type="EnsemblProtists" id="PYU1_T001881">
    <property type="protein sequence ID" value="PYU1_T001881"/>
    <property type="gene ID" value="PYU1_G001879"/>
</dbReference>
<dbReference type="Proteomes" id="UP000019132">
    <property type="component" value="Unassembled WGS sequence"/>
</dbReference>
<dbReference type="OMA" id="ADHVQIT"/>
<reference evidence="9" key="1">
    <citation type="journal article" date="2010" name="Genome Biol.">
        <title>Genome sequence of the necrotrophic plant pathogen Pythium ultimum reveals original pathogenicity mechanisms and effector repertoire.</title>
        <authorList>
            <person name="Levesque C.A."/>
            <person name="Brouwer H."/>
            <person name="Cano L."/>
            <person name="Hamilton J.P."/>
            <person name="Holt C."/>
            <person name="Huitema E."/>
            <person name="Raffaele S."/>
            <person name="Robideau G.P."/>
            <person name="Thines M."/>
            <person name="Win J."/>
            <person name="Zerillo M.M."/>
            <person name="Beakes G.W."/>
            <person name="Boore J.L."/>
            <person name="Busam D."/>
            <person name="Dumas B."/>
            <person name="Ferriera S."/>
            <person name="Fuerstenberg S.I."/>
            <person name="Gachon C.M."/>
            <person name="Gaulin E."/>
            <person name="Govers F."/>
            <person name="Grenville-Briggs L."/>
            <person name="Horner N."/>
            <person name="Hostetler J."/>
            <person name="Jiang R.H."/>
            <person name="Johnson J."/>
            <person name="Krajaejun T."/>
            <person name="Lin H."/>
            <person name="Meijer H.J."/>
            <person name="Moore B."/>
            <person name="Morris P."/>
            <person name="Phuntmart V."/>
            <person name="Puiu D."/>
            <person name="Shetty J."/>
            <person name="Stajich J.E."/>
            <person name="Tripathy S."/>
            <person name="Wawra S."/>
            <person name="van West P."/>
            <person name="Whitty B.R."/>
            <person name="Coutinho P.M."/>
            <person name="Henrissat B."/>
            <person name="Martin F."/>
            <person name="Thomas P.D."/>
            <person name="Tyler B.M."/>
            <person name="De Vries R.P."/>
            <person name="Kamoun S."/>
            <person name="Yandell M."/>
            <person name="Tisserat N."/>
            <person name="Buell C.R."/>
        </authorList>
    </citation>
    <scope>NUCLEOTIDE SEQUENCE</scope>
    <source>
        <strain evidence="9">DAOM:BR144</strain>
    </source>
</reference>